<accession>A0A4Y9S7F4</accession>
<feature type="compositionally biased region" description="Low complexity" evidence="1">
    <location>
        <begin position="109"/>
        <end position="120"/>
    </location>
</feature>
<evidence type="ECO:0000256" key="1">
    <source>
        <dbReference type="SAM" id="MobiDB-lite"/>
    </source>
</evidence>
<protein>
    <submittedName>
        <fullName evidence="2">Uncharacterized protein</fullName>
    </submittedName>
</protein>
<dbReference type="RefSeq" id="WP_135204560.1">
    <property type="nucleotide sequence ID" value="NZ_SPVG01000255.1"/>
</dbReference>
<dbReference type="EMBL" id="SPVG01000255">
    <property type="protein sequence ID" value="TFW15458.1"/>
    <property type="molecule type" value="Genomic_DNA"/>
</dbReference>
<gene>
    <name evidence="2" type="ORF">E4L98_26630</name>
</gene>
<sequence length="161" mass="17348">MNTQAAFKTLLVYLAVGAVVFYGEWRTGISVTPAQRAKADIAQCIKEREQAAYATSMFTMGREAKAQKAGIQTECENLVRGGGLVLGTSPAPATTQATTPKPAAHKATKQAQQVTAAAEKPASASNRRELCLTRIEEARQRSPGGLNPEWEQDQRNRCDAL</sequence>
<keyword evidence="3" id="KW-1185">Reference proteome</keyword>
<feature type="compositionally biased region" description="Basic and acidic residues" evidence="1">
    <location>
        <begin position="152"/>
        <end position="161"/>
    </location>
</feature>
<feature type="compositionally biased region" description="Low complexity" evidence="1">
    <location>
        <begin position="90"/>
        <end position="102"/>
    </location>
</feature>
<evidence type="ECO:0000313" key="2">
    <source>
        <dbReference type="EMBL" id="TFW15458.1"/>
    </source>
</evidence>
<dbReference type="AlphaFoldDB" id="A0A4Y9S7F4"/>
<evidence type="ECO:0000313" key="3">
    <source>
        <dbReference type="Proteomes" id="UP000297729"/>
    </source>
</evidence>
<organism evidence="2 3">
    <name type="scientific">Duganella callida</name>
    <dbReference type="NCBI Taxonomy" id="2561932"/>
    <lineage>
        <taxon>Bacteria</taxon>
        <taxon>Pseudomonadati</taxon>
        <taxon>Pseudomonadota</taxon>
        <taxon>Betaproteobacteria</taxon>
        <taxon>Burkholderiales</taxon>
        <taxon>Oxalobacteraceae</taxon>
        <taxon>Telluria group</taxon>
        <taxon>Duganella</taxon>
    </lineage>
</organism>
<feature type="region of interest" description="Disordered" evidence="1">
    <location>
        <begin position="86"/>
        <end position="161"/>
    </location>
</feature>
<comment type="caution">
    <text evidence="2">The sequence shown here is derived from an EMBL/GenBank/DDBJ whole genome shotgun (WGS) entry which is preliminary data.</text>
</comment>
<reference evidence="2 3" key="1">
    <citation type="submission" date="2019-03" db="EMBL/GenBank/DDBJ databases">
        <title>Draft Genome Sequence of Duganella callidus sp. nov., a Novel Duganella Species Isolated from Cultivated Soil.</title>
        <authorList>
            <person name="Raths R."/>
            <person name="Peta V."/>
            <person name="Bucking H."/>
        </authorList>
    </citation>
    <scope>NUCLEOTIDE SEQUENCE [LARGE SCALE GENOMIC DNA]</scope>
    <source>
        <strain evidence="2 3">DN04</strain>
    </source>
</reference>
<name>A0A4Y9S7F4_9BURK</name>
<feature type="compositionally biased region" description="Basic and acidic residues" evidence="1">
    <location>
        <begin position="126"/>
        <end position="140"/>
    </location>
</feature>
<dbReference type="Proteomes" id="UP000297729">
    <property type="component" value="Unassembled WGS sequence"/>
</dbReference>
<proteinExistence type="predicted"/>